<dbReference type="STRING" id="407821.A0A087UYP4"/>
<dbReference type="PROSITE" id="PS00118">
    <property type="entry name" value="PA2_HIS"/>
    <property type="match status" value="1"/>
</dbReference>
<feature type="compositionally biased region" description="Basic and acidic residues" evidence="16">
    <location>
        <begin position="104"/>
        <end position="134"/>
    </location>
</feature>
<keyword evidence="11" id="KW-0442">Lipid degradation</keyword>
<feature type="chain" id="PRO_5001831009" description="Phospholipase A2" evidence="17">
    <location>
        <begin position="20"/>
        <end position="360"/>
    </location>
</feature>
<sequence length="360" mass="41314">MEHIVRCLLTFCLVVIVSCKSAFREKMFFLQRPSGEENKTLLVVTWSEGRQPEATGCEIFTNEELIQNILKLSPDQSVKKPSPEEMKSLLEDCTEISIRRKRSAEHETRRTGDDRRIYGNEPHTRNDRRSHSYESHTVNSRGKDFNNGNNRRVVIEESWSNGDRSSINENGANYDNTEDYESTTMIPPNEMEGPKKESSTTEGYDGLPVIFPGTKWCGAGDIAKSYDDLGLHQDTDRCCRAHDLCNDTLAPGETRNNLTNNSPFTKLSCKCDQDFYDCLDRINSVTANTIGNMYFNLLKRECYKKDYPRSSKCKRYRSLLKITCKEYEKDANAPEVYQWVPAKRYKNLPVPGPFSVTLPF</sequence>
<evidence type="ECO:0000256" key="2">
    <source>
        <dbReference type="ARBA" id="ARBA00001913"/>
    </source>
</evidence>
<keyword evidence="10" id="KW-0106">Calcium</keyword>
<comment type="subcellular location">
    <subcellularLocation>
        <location evidence="3">Secreted</location>
    </subcellularLocation>
</comment>
<evidence type="ECO:0000256" key="13">
    <source>
        <dbReference type="ARBA" id="ARBA00023145"/>
    </source>
</evidence>
<evidence type="ECO:0000313" key="19">
    <source>
        <dbReference type="EMBL" id="KFM82483.1"/>
    </source>
</evidence>
<evidence type="ECO:0000256" key="17">
    <source>
        <dbReference type="SAM" id="SignalP"/>
    </source>
</evidence>
<dbReference type="InterPro" id="IPR016090">
    <property type="entry name" value="PLA2-like_dom"/>
</dbReference>
<evidence type="ECO:0000256" key="5">
    <source>
        <dbReference type="ARBA" id="ARBA00013278"/>
    </source>
</evidence>
<dbReference type="PROSITE" id="PS51257">
    <property type="entry name" value="PROKAR_LIPOPROTEIN"/>
    <property type="match status" value="1"/>
</dbReference>
<organism evidence="19 20">
    <name type="scientific">Stegodyphus mimosarum</name>
    <name type="common">African social velvet spider</name>
    <dbReference type="NCBI Taxonomy" id="407821"/>
    <lineage>
        <taxon>Eukaryota</taxon>
        <taxon>Metazoa</taxon>
        <taxon>Ecdysozoa</taxon>
        <taxon>Arthropoda</taxon>
        <taxon>Chelicerata</taxon>
        <taxon>Arachnida</taxon>
        <taxon>Araneae</taxon>
        <taxon>Araneomorphae</taxon>
        <taxon>Entelegynae</taxon>
        <taxon>Eresoidea</taxon>
        <taxon>Eresidae</taxon>
        <taxon>Stegodyphus</taxon>
    </lineage>
</organism>
<feature type="compositionally biased region" description="Polar residues" evidence="16">
    <location>
        <begin position="135"/>
        <end position="150"/>
    </location>
</feature>
<comment type="cofactor">
    <cofactor evidence="2">
        <name>Ca(2+)</name>
        <dbReference type="ChEBI" id="CHEBI:29108"/>
    </cofactor>
</comment>
<dbReference type="GO" id="GO:0016042">
    <property type="term" value="P:lipid catabolic process"/>
    <property type="evidence" value="ECO:0007669"/>
    <property type="project" value="UniProtKB-KW"/>
</dbReference>
<dbReference type="OrthoDB" id="6413247at2759"/>
<evidence type="ECO:0000256" key="6">
    <source>
        <dbReference type="ARBA" id="ARBA00021721"/>
    </source>
</evidence>
<feature type="region of interest" description="Disordered" evidence="16">
    <location>
        <begin position="100"/>
        <end position="203"/>
    </location>
</feature>
<keyword evidence="13" id="KW-0865">Zymogen</keyword>
<evidence type="ECO:0000256" key="14">
    <source>
        <dbReference type="ARBA" id="ARBA00023157"/>
    </source>
</evidence>
<dbReference type="InterPro" id="IPR036444">
    <property type="entry name" value="PLipase_A2_dom_sf"/>
</dbReference>
<dbReference type="GO" id="GO:0050482">
    <property type="term" value="P:arachidonate secretion"/>
    <property type="evidence" value="ECO:0007669"/>
    <property type="project" value="InterPro"/>
</dbReference>
<dbReference type="PANTHER" id="PTHR12253">
    <property type="entry name" value="RH14732P"/>
    <property type="match status" value="1"/>
</dbReference>
<keyword evidence="12" id="KW-0443">Lipid metabolism</keyword>
<dbReference type="InterPro" id="IPR033113">
    <property type="entry name" value="PLA2_histidine"/>
</dbReference>
<dbReference type="GO" id="GO:0004623">
    <property type="term" value="F:phospholipase A2 activity"/>
    <property type="evidence" value="ECO:0007669"/>
    <property type="project" value="UniProtKB-EC"/>
</dbReference>
<feature type="domain" description="Phospholipase A2-like central" evidence="18">
    <location>
        <begin position="210"/>
        <end position="305"/>
    </location>
</feature>
<gene>
    <name evidence="19" type="ORF">X975_23723</name>
</gene>
<dbReference type="Gene3D" id="1.20.90.10">
    <property type="entry name" value="Phospholipase A2 domain"/>
    <property type="match status" value="1"/>
</dbReference>
<evidence type="ECO:0000256" key="3">
    <source>
        <dbReference type="ARBA" id="ARBA00004613"/>
    </source>
</evidence>
<keyword evidence="17" id="KW-0732">Signal</keyword>
<name>A0A087UYP4_STEMI</name>
<dbReference type="CDD" id="cd04704">
    <property type="entry name" value="PLA2_bee_venom_like"/>
    <property type="match status" value="1"/>
</dbReference>
<feature type="compositionally biased region" description="Polar residues" evidence="16">
    <location>
        <begin position="158"/>
        <end position="175"/>
    </location>
</feature>
<dbReference type="GO" id="GO:0005576">
    <property type="term" value="C:extracellular region"/>
    <property type="evidence" value="ECO:0007669"/>
    <property type="project" value="UniProtKB-SubCell"/>
</dbReference>
<dbReference type="GO" id="GO:0006644">
    <property type="term" value="P:phospholipid metabolic process"/>
    <property type="evidence" value="ECO:0007669"/>
    <property type="project" value="InterPro"/>
</dbReference>
<evidence type="ECO:0000313" key="20">
    <source>
        <dbReference type="Proteomes" id="UP000054359"/>
    </source>
</evidence>
<accession>A0A087UYP4</accession>
<keyword evidence="7" id="KW-0964">Secreted</keyword>
<dbReference type="SUPFAM" id="SSF48619">
    <property type="entry name" value="Phospholipase A2, PLA2"/>
    <property type="match status" value="1"/>
</dbReference>
<dbReference type="GO" id="GO:0046872">
    <property type="term" value="F:metal ion binding"/>
    <property type="evidence" value="ECO:0007669"/>
    <property type="project" value="UniProtKB-KW"/>
</dbReference>
<feature type="signal peptide" evidence="17">
    <location>
        <begin position="1"/>
        <end position="19"/>
    </location>
</feature>
<evidence type="ECO:0000256" key="12">
    <source>
        <dbReference type="ARBA" id="ARBA00023098"/>
    </source>
</evidence>
<evidence type="ECO:0000256" key="15">
    <source>
        <dbReference type="ARBA" id="ARBA00029903"/>
    </source>
</evidence>
<dbReference type="Pfam" id="PF05826">
    <property type="entry name" value="Phospholip_A2_2"/>
    <property type="match status" value="1"/>
</dbReference>
<evidence type="ECO:0000259" key="18">
    <source>
        <dbReference type="Pfam" id="PF05826"/>
    </source>
</evidence>
<keyword evidence="9" id="KW-0378">Hydrolase</keyword>
<evidence type="ECO:0000256" key="9">
    <source>
        <dbReference type="ARBA" id="ARBA00022801"/>
    </source>
</evidence>
<proteinExistence type="inferred from homology"/>
<dbReference type="EMBL" id="KK122319">
    <property type="protein sequence ID" value="KFM82483.1"/>
    <property type="molecule type" value="Genomic_DNA"/>
</dbReference>
<dbReference type="FunFam" id="1.20.90.10:FF:000002">
    <property type="entry name" value="Phospholipase A2 group III"/>
    <property type="match status" value="1"/>
</dbReference>
<dbReference type="Proteomes" id="UP000054359">
    <property type="component" value="Unassembled WGS sequence"/>
</dbReference>
<evidence type="ECO:0000256" key="7">
    <source>
        <dbReference type="ARBA" id="ARBA00022525"/>
    </source>
</evidence>
<dbReference type="EC" id="3.1.1.4" evidence="5"/>
<comment type="catalytic activity">
    <reaction evidence="1">
        <text>a 1,2-diacyl-sn-glycero-3-phosphocholine + H2O = a 1-acyl-sn-glycero-3-phosphocholine + a fatty acid + H(+)</text>
        <dbReference type="Rhea" id="RHEA:15801"/>
        <dbReference type="ChEBI" id="CHEBI:15377"/>
        <dbReference type="ChEBI" id="CHEBI:15378"/>
        <dbReference type="ChEBI" id="CHEBI:28868"/>
        <dbReference type="ChEBI" id="CHEBI:57643"/>
        <dbReference type="ChEBI" id="CHEBI:58168"/>
        <dbReference type="EC" id="3.1.1.4"/>
    </reaction>
</comment>
<evidence type="ECO:0000256" key="11">
    <source>
        <dbReference type="ARBA" id="ARBA00022963"/>
    </source>
</evidence>
<evidence type="ECO:0000256" key="4">
    <source>
        <dbReference type="ARBA" id="ARBA00009659"/>
    </source>
</evidence>
<protein>
    <recommendedName>
        <fullName evidence="6">Phospholipase A2</fullName>
        <ecNumber evidence="5">3.1.1.4</ecNumber>
    </recommendedName>
    <alternativeName>
        <fullName evidence="15">Phosphatidylcholine 2-acylhydrolase</fullName>
    </alternativeName>
</protein>
<dbReference type="AlphaFoldDB" id="A0A087UYP4"/>
<dbReference type="OMA" id="CKSAFRE"/>
<comment type="similarity">
    <text evidence="4">Belongs to the phospholipase A2 family. Group III subfamily.</text>
</comment>
<evidence type="ECO:0000256" key="1">
    <source>
        <dbReference type="ARBA" id="ARBA00001604"/>
    </source>
</evidence>
<keyword evidence="20" id="KW-1185">Reference proteome</keyword>
<keyword evidence="14" id="KW-1015">Disulfide bond</keyword>
<keyword evidence="8" id="KW-0479">Metal-binding</keyword>
<evidence type="ECO:0000256" key="10">
    <source>
        <dbReference type="ARBA" id="ARBA00022837"/>
    </source>
</evidence>
<reference evidence="19 20" key="1">
    <citation type="submission" date="2013-11" db="EMBL/GenBank/DDBJ databases">
        <title>Genome sequencing of Stegodyphus mimosarum.</title>
        <authorList>
            <person name="Bechsgaard J."/>
        </authorList>
    </citation>
    <scope>NUCLEOTIDE SEQUENCE [LARGE SCALE GENOMIC DNA]</scope>
</reference>
<feature type="non-terminal residue" evidence="19">
    <location>
        <position position="360"/>
    </location>
</feature>
<evidence type="ECO:0000256" key="8">
    <source>
        <dbReference type="ARBA" id="ARBA00022723"/>
    </source>
</evidence>
<evidence type="ECO:0000256" key="16">
    <source>
        <dbReference type="SAM" id="MobiDB-lite"/>
    </source>
</evidence>